<evidence type="ECO:0000313" key="4">
    <source>
        <dbReference type="EMBL" id="QHT23272.1"/>
    </source>
</evidence>
<dbReference type="GO" id="GO:0005524">
    <property type="term" value="F:ATP binding"/>
    <property type="evidence" value="ECO:0007669"/>
    <property type="project" value="InterPro"/>
</dbReference>
<dbReference type="SUPFAM" id="SSF52540">
    <property type="entry name" value="P-loop containing nucleoside triphosphate hydrolases"/>
    <property type="match status" value="1"/>
</dbReference>
<accession>A0A6C0E3H6</accession>
<protein>
    <recommendedName>
        <fullName evidence="3">AAA+ ATPase domain-containing protein</fullName>
    </recommendedName>
</protein>
<dbReference type="SMART" id="SM00382">
    <property type="entry name" value="AAA"/>
    <property type="match status" value="1"/>
</dbReference>
<keyword evidence="2" id="KW-0472">Membrane</keyword>
<dbReference type="InterPro" id="IPR050747">
    <property type="entry name" value="Mitochondrial_chaperone_BCS1"/>
</dbReference>
<name>A0A6C0E3H6_9ZZZZ</name>
<feature type="domain" description="AAA+ ATPase" evidence="3">
    <location>
        <begin position="290"/>
        <end position="482"/>
    </location>
</feature>
<organism evidence="4">
    <name type="scientific">viral metagenome</name>
    <dbReference type="NCBI Taxonomy" id="1070528"/>
    <lineage>
        <taxon>unclassified sequences</taxon>
        <taxon>metagenomes</taxon>
        <taxon>organismal metagenomes</taxon>
    </lineage>
</organism>
<reference evidence="4" key="1">
    <citation type="journal article" date="2020" name="Nature">
        <title>Giant virus diversity and host interactions through global metagenomics.</title>
        <authorList>
            <person name="Schulz F."/>
            <person name="Roux S."/>
            <person name="Paez-Espino D."/>
            <person name="Jungbluth S."/>
            <person name="Walsh D.A."/>
            <person name="Denef V.J."/>
            <person name="McMahon K.D."/>
            <person name="Konstantinidis K.T."/>
            <person name="Eloe-Fadrosh E.A."/>
            <person name="Kyrpides N.C."/>
            <person name="Woyke T."/>
        </authorList>
    </citation>
    <scope>NUCLEOTIDE SEQUENCE</scope>
    <source>
        <strain evidence="4">GVMAG-M-3300023179-116</strain>
    </source>
</reference>
<dbReference type="PANTHER" id="PTHR23070">
    <property type="entry name" value="BCS1 AAA-TYPE ATPASE"/>
    <property type="match status" value="1"/>
</dbReference>
<evidence type="ECO:0000256" key="1">
    <source>
        <dbReference type="ARBA" id="ARBA00007448"/>
    </source>
</evidence>
<sequence length="540" mass="63523">MFGISTLDNDVKFITGNIMNMIVFDKFKTGNPFIDTLITTIMLSIFTYIFHFLHNNFVRLVNCINLFELNIFLKKKYVVEYDGKISLSTTYYESELNQSHSFSDRFRALWIYIIENADENNTISHIKEYSFGNVSYNKNRDLGIYMVVQNKQFIISKQHEIYACTTIQTQDHEVDKNSKERNSKRINQIEKVTIQLFSYKSNIVTIKNFVEDITKNYLSSIENSRDNKCFIYTLIKGKYEDNKYELWDENIFSSTRKFENIFFENKEIVMQKIDFFMNNKNWYYEKGIPYSIGIGMYGPPGTGKTSLIKSIANYTNRHIVVISLKLIKTKKQLDSIFFEDRYNADNKKNSIGFDKKIIVFEDIDCIGDVVLNREKLKNKHIHTFENNIENEPTACTTKLNVGDILLETLISNENANKNNYQIPKLLLDDEPITLDDILNLWDGIRETPGRIMIISSNHYHDLDPALVRPGRIDVTLELSYVSHNILKEMYSHLFNEAIDDDTIKNIKEHFYSPAEIINIYMNENRDKERFIQRLMKIEHV</sequence>
<dbReference type="AlphaFoldDB" id="A0A6C0E3H6"/>
<dbReference type="Gene3D" id="3.40.50.300">
    <property type="entry name" value="P-loop containing nucleotide triphosphate hydrolases"/>
    <property type="match status" value="1"/>
</dbReference>
<keyword evidence="2" id="KW-0812">Transmembrane</keyword>
<proteinExistence type="inferred from homology"/>
<feature type="transmembrane region" description="Helical" evidence="2">
    <location>
        <begin position="33"/>
        <end position="53"/>
    </location>
</feature>
<dbReference type="GO" id="GO:0016887">
    <property type="term" value="F:ATP hydrolysis activity"/>
    <property type="evidence" value="ECO:0007669"/>
    <property type="project" value="InterPro"/>
</dbReference>
<dbReference type="Pfam" id="PF00004">
    <property type="entry name" value="AAA"/>
    <property type="match status" value="1"/>
</dbReference>
<dbReference type="InterPro" id="IPR003593">
    <property type="entry name" value="AAA+_ATPase"/>
</dbReference>
<dbReference type="EMBL" id="MN739730">
    <property type="protein sequence ID" value="QHT23272.1"/>
    <property type="molecule type" value="Genomic_DNA"/>
</dbReference>
<keyword evidence="2" id="KW-1133">Transmembrane helix</keyword>
<dbReference type="InterPro" id="IPR003959">
    <property type="entry name" value="ATPase_AAA_core"/>
</dbReference>
<evidence type="ECO:0000256" key="2">
    <source>
        <dbReference type="SAM" id="Phobius"/>
    </source>
</evidence>
<evidence type="ECO:0000259" key="3">
    <source>
        <dbReference type="SMART" id="SM00382"/>
    </source>
</evidence>
<dbReference type="InterPro" id="IPR027417">
    <property type="entry name" value="P-loop_NTPase"/>
</dbReference>
<comment type="similarity">
    <text evidence="1">Belongs to the AAA ATPase family. BCS1 subfamily.</text>
</comment>